<proteinExistence type="predicted"/>
<dbReference type="EMBL" id="SRLO01000594">
    <property type="protein sequence ID" value="TNN51102.1"/>
    <property type="molecule type" value="Genomic_DNA"/>
</dbReference>
<keyword evidence="1" id="KW-1133">Transmembrane helix</keyword>
<gene>
    <name evidence="2" type="ORF">EYF80_038679</name>
</gene>
<evidence type="ECO:0000313" key="3">
    <source>
        <dbReference type="Proteomes" id="UP000314294"/>
    </source>
</evidence>
<organism evidence="2 3">
    <name type="scientific">Liparis tanakae</name>
    <name type="common">Tanaka's snailfish</name>
    <dbReference type="NCBI Taxonomy" id="230148"/>
    <lineage>
        <taxon>Eukaryota</taxon>
        <taxon>Metazoa</taxon>
        <taxon>Chordata</taxon>
        <taxon>Craniata</taxon>
        <taxon>Vertebrata</taxon>
        <taxon>Euteleostomi</taxon>
        <taxon>Actinopterygii</taxon>
        <taxon>Neopterygii</taxon>
        <taxon>Teleostei</taxon>
        <taxon>Neoteleostei</taxon>
        <taxon>Acanthomorphata</taxon>
        <taxon>Eupercaria</taxon>
        <taxon>Perciformes</taxon>
        <taxon>Cottioidei</taxon>
        <taxon>Cottales</taxon>
        <taxon>Liparidae</taxon>
        <taxon>Liparis</taxon>
    </lineage>
</organism>
<reference evidence="2 3" key="1">
    <citation type="submission" date="2019-03" db="EMBL/GenBank/DDBJ databases">
        <title>First draft genome of Liparis tanakae, snailfish: a comprehensive survey of snailfish specific genes.</title>
        <authorList>
            <person name="Kim W."/>
            <person name="Song I."/>
            <person name="Jeong J.-H."/>
            <person name="Kim D."/>
            <person name="Kim S."/>
            <person name="Ryu S."/>
            <person name="Song J.Y."/>
            <person name="Lee S.K."/>
        </authorList>
    </citation>
    <scope>NUCLEOTIDE SEQUENCE [LARGE SCALE GENOMIC DNA]</scope>
    <source>
        <tissue evidence="2">Muscle</tissue>
    </source>
</reference>
<feature type="transmembrane region" description="Helical" evidence="1">
    <location>
        <begin position="6"/>
        <end position="28"/>
    </location>
</feature>
<comment type="caution">
    <text evidence="2">The sequence shown here is derived from an EMBL/GenBank/DDBJ whole genome shotgun (WGS) entry which is preliminary data.</text>
</comment>
<keyword evidence="1" id="KW-0812">Transmembrane</keyword>
<evidence type="ECO:0000313" key="2">
    <source>
        <dbReference type="EMBL" id="TNN51102.1"/>
    </source>
</evidence>
<accession>A0A4Z2GEJ4</accession>
<keyword evidence="3" id="KW-1185">Reference proteome</keyword>
<sequence>MKISWLPLRVLLWTGICCLYQWITTVPVGRKLQGRMQSSGMMQELQNKMSQVTYYDTFRMRQQPFLQEHEQQDEESR</sequence>
<keyword evidence="1" id="KW-0472">Membrane</keyword>
<name>A0A4Z2GEJ4_9TELE</name>
<dbReference type="Proteomes" id="UP000314294">
    <property type="component" value="Unassembled WGS sequence"/>
</dbReference>
<dbReference type="AlphaFoldDB" id="A0A4Z2GEJ4"/>
<evidence type="ECO:0000256" key="1">
    <source>
        <dbReference type="SAM" id="Phobius"/>
    </source>
</evidence>
<protein>
    <submittedName>
        <fullName evidence="2">Uncharacterized protein</fullName>
    </submittedName>
</protein>